<evidence type="ECO:0000313" key="9">
    <source>
        <dbReference type="EMBL" id="OGG50582.1"/>
    </source>
</evidence>
<evidence type="ECO:0000313" key="10">
    <source>
        <dbReference type="Proteomes" id="UP000178370"/>
    </source>
</evidence>
<evidence type="ECO:0000256" key="7">
    <source>
        <dbReference type="RuleBase" id="RU367016"/>
    </source>
</evidence>
<comment type="similarity">
    <text evidence="2 7">Belongs to the DedA family.</text>
</comment>
<evidence type="ECO:0000256" key="1">
    <source>
        <dbReference type="ARBA" id="ARBA00004651"/>
    </source>
</evidence>
<reference evidence="9 10" key="1">
    <citation type="journal article" date="2016" name="Nat. Commun.">
        <title>Thousands of microbial genomes shed light on interconnected biogeochemical processes in an aquifer system.</title>
        <authorList>
            <person name="Anantharaman K."/>
            <person name="Brown C.T."/>
            <person name="Hug L.A."/>
            <person name="Sharon I."/>
            <person name="Castelle C.J."/>
            <person name="Probst A.J."/>
            <person name="Thomas B.C."/>
            <person name="Singh A."/>
            <person name="Wilkins M.J."/>
            <person name="Karaoz U."/>
            <person name="Brodie E.L."/>
            <person name="Williams K.H."/>
            <person name="Hubbard S.S."/>
            <person name="Banfield J.F."/>
        </authorList>
    </citation>
    <scope>NUCLEOTIDE SEQUENCE [LARGE SCALE GENOMIC DNA]</scope>
</reference>
<comment type="subcellular location">
    <subcellularLocation>
        <location evidence="1 7">Cell membrane</location>
        <topology evidence="1 7">Multi-pass membrane protein</topology>
    </subcellularLocation>
</comment>
<dbReference type="Proteomes" id="UP000178370">
    <property type="component" value="Unassembled WGS sequence"/>
</dbReference>
<comment type="caution">
    <text evidence="9">The sequence shown here is derived from an EMBL/GenBank/DDBJ whole genome shotgun (WGS) entry which is preliminary data.</text>
</comment>
<dbReference type="InterPro" id="IPR032818">
    <property type="entry name" value="DedA-like"/>
</dbReference>
<dbReference type="STRING" id="1798482.A2763_04435"/>
<organism evidence="9 10">
    <name type="scientific">Candidatus Kaiserbacteria bacterium RIFCSPHIGHO2_01_FULL_54_36</name>
    <dbReference type="NCBI Taxonomy" id="1798482"/>
    <lineage>
        <taxon>Bacteria</taxon>
        <taxon>Candidatus Kaiseribacteriota</taxon>
    </lineage>
</organism>
<keyword evidence="5 7" id="KW-1133">Transmembrane helix</keyword>
<dbReference type="PANTHER" id="PTHR30353">
    <property type="entry name" value="INNER MEMBRANE PROTEIN DEDA-RELATED"/>
    <property type="match status" value="1"/>
</dbReference>
<evidence type="ECO:0000259" key="8">
    <source>
        <dbReference type="Pfam" id="PF09335"/>
    </source>
</evidence>
<accession>A0A1F6CNY0</accession>
<protein>
    <recommendedName>
        <fullName evidence="8">VTT domain-containing protein</fullName>
    </recommendedName>
</protein>
<keyword evidence="3 7" id="KW-1003">Cell membrane</keyword>
<dbReference type="PANTHER" id="PTHR30353:SF0">
    <property type="entry name" value="TRANSMEMBRANE PROTEIN"/>
    <property type="match status" value="1"/>
</dbReference>
<proteinExistence type="inferred from homology"/>
<evidence type="ECO:0000256" key="5">
    <source>
        <dbReference type="ARBA" id="ARBA00022989"/>
    </source>
</evidence>
<evidence type="ECO:0000256" key="2">
    <source>
        <dbReference type="ARBA" id="ARBA00010792"/>
    </source>
</evidence>
<gene>
    <name evidence="9" type="ORF">A2763_04435</name>
</gene>
<feature type="transmembrane region" description="Helical" evidence="7">
    <location>
        <begin position="46"/>
        <end position="67"/>
    </location>
</feature>
<dbReference type="GO" id="GO:0005886">
    <property type="term" value="C:plasma membrane"/>
    <property type="evidence" value="ECO:0007669"/>
    <property type="project" value="UniProtKB-SubCell"/>
</dbReference>
<dbReference type="AlphaFoldDB" id="A0A1F6CNY0"/>
<feature type="transmembrane region" description="Helical" evidence="7">
    <location>
        <begin position="168"/>
        <end position="188"/>
    </location>
</feature>
<feature type="domain" description="VTT" evidence="8">
    <location>
        <begin position="34"/>
        <end position="159"/>
    </location>
</feature>
<feature type="transmembrane region" description="Helical" evidence="7">
    <location>
        <begin position="12"/>
        <end position="34"/>
    </location>
</feature>
<sequence>MPHLDLFSIVQLIGYPGIFAVVFLESGVFFGFFLPGASMLFTAGLLASQGVFNVWILVPLVTIAAILGDNVGYWFGAKVGYKLFERPDSRFFKQEHLVQAKIFYERHGFLAIVLARFVPIVRTFTPIIAGIVRMNYKAFVLYNITGGLLWGAGVTFLGYYLGNKIPGIDAYISPIVVAIIFLTTIPLFREYFRQRKTTSVSAEQ</sequence>
<dbReference type="InterPro" id="IPR032816">
    <property type="entry name" value="VTT_dom"/>
</dbReference>
<evidence type="ECO:0000256" key="3">
    <source>
        <dbReference type="ARBA" id="ARBA00022475"/>
    </source>
</evidence>
<keyword evidence="6 7" id="KW-0472">Membrane</keyword>
<feature type="transmembrane region" description="Helical" evidence="7">
    <location>
        <begin position="139"/>
        <end position="162"/>
    </location>
</feature>
<dbReference type="Pfam" id="PF09335">
    <property type="entry name" value="VTT_dom"/>
    <property type="match status" value="1"/>
</dbReference>
<keyword evidence="4 7" id="KW-0812">Transmembrane</keyword>
<evidence type="ECO:0000256" key="4">
    <source>
        <dbReference type="ARBA" id="ARBA00022692"/>
    </source>
</evidence>
<evidence type="ECO:0000256" key="6">
    <source>
        <dbReference type="ARBA" id="ARBA00023136"/>
    </source>
</evidence>
<name>A0A1F6CNY0_9BACT</name>
<dbReference type="EMBL" id="MFKV01000011">
    <property type="protein sequence ID" value="OGG50582.1"/>
    <property type="molecule type" value="Genomic_DNA"/>
</dbReference>